<feature type="compositionally biased region" description="Low complexity" evidence="8">
    <location>
        <begin position="1042"/>
        <end position="1056"/>
    </location>
</feature>
<keyword evidence="12" id="KW-1185">Reference proteome</keyword>
<dbReference type="GO" id="GO:0019901">
    <property type="term" value="F:protein kinase binding"/>
    <property type="evidence" value="ECO:0007669"/>
    <property type="project" value="TreeGrafter"/>
</dbReference>
<feature type="domain" description="Autophagy protein ATG17-like" evidence="9">
    <location>
        <begin position="88"/>
        <end position="393"/>
    </location>
</feature>
<comment type="subunit">
    <text evidence="6">Homodimer.</text>
</comment>
<dbReference type="AlphaFoldDB" id="J0LJC2"/>
<feature type="compositionally biased region" description="Polar residues" evidence="8">
    <location>
        <begin position="1223"/>
        <end position="1232"/>
    </location>
</feature>
<evidence type="ECO:0000256" key="6">
    <source>
        <dbReference type="RuleBase" id="RU367075"/>
    </source>
</evidence>
<dbReference type="GO" id="GO:0034045">
    <property type="term" value="C:phagophore assembly site membrane"/>
    <property type="evidence" value="ECO:0007669"/>
    <property type="project" value="UniProtKB-SubCell"/>
</dbReference>
<dbReference type="GO" id="GO:1990316">
    <property type="term" value="C:Atg1/ULK1 kinase complex"/>
    <property type="evidence" value="ECO:0007669"/>
    <property type="project" value="TreeGrafter"/>
</dbReference>
<evidence type="ECO:0000313" key="12">
    <source>
        <dbReference type="Proteomes" id="UP000006514"/>
    </source>
</evidence>
<name>J0LJC2_AURST</name>
<evidence type="ECO:0000256" key="3">
    <source>
        <dbReference type="ARBA" id="ARBA00022927"/>
    </source>
</evidence>
<comment type="subcellular location">
    <subcellularLocation>
        <location evidence="6">Preautophagosomal structure membrane</location>
        <topology evidence="6">Peripheral membrane protein</topology>
    </subcellularLocation>
    <subcellularLocation>
        <location evidence="6">Vacuole membrane</location>
        <topology evidence="6">Peripheral membrane protein</topology>
    </subcellularLocation>
    <text evidence="6">During pexophagy, accumulates in the vacuolar membrane region, where the peroxisomes contact the vacuole.</text>
</comment>
<dbReference type="GO" id="GO:0060090">
    <property type="term" value="F:molecular adaptor activity"/>
    <property type="evidence" value="ECO:0007669"/>
    <property type="project" value="TreeGrafter"/>
</dbReference>
<dbReference type="OMA" id="GLRWYLI"/>
<feature type="compositionally biased region" description="Low complexity" evidence="8">
    <location>
        <begin position="1095"/>
        <end position="1114"/>
    </location>
</feature>
<organism evidence="11 12">
    <name type="scientific">Auricularia subglabra (strain TFB-10046 / SS5)</name>
    <name type="common">White-rot fungus</name>
    <name type="synonym">Auricularia delicata (strain TFB10046)</name>
    <dbReference type="NCBI Taxonomy" id="717982"/>
    <lineage>
        <taxon>Eukaryota</taxon>
        <taxon>Fungi</taxon>
        <taxon>Dikarya</taxon>
        <taxon>Basidiomycota</taxon>
        <taxon>Agaricomycotina</taxon>
        <taxon>Agaricomycetes</taxon>
        <taxon>Auriculariales</taxon>
        <taxon>Auriculariaceae</taxon>
        <taxon>Auricularia</taxon>
    </lineage>
</organism>
<evidence type="ECO:0000256" key="8">
    <source>
        <dbReference type="SAM" id="MobiDB-lite"/>
    </source>
</evidence>
<feature type="compositionally biased region" description="Low complexity" evidence="8">
    <location>
        <begin position="1195"/>
        <end position="1206"/>
    </location>
</feature>
<proteinExistence type="inferred from homology"/>
<keyword evidence="5 7" id="KW-0175">Coiled coil</keyword>
<dbReference type="GO" id="GO:0000422">
    <property type="term" value="P:autophagy of mitochondrion"/>
    <property type="evidence" value="ECO:0007669"/>
    <property type="project" value="TreeGrafter"/>
</dbReference>
<dbReference type="GO" id="GO:0034517">
    <property type="term" value="P:ribophagy"/>
    <property type="evidence" value="ECO:0007669"/>
    <property type="project" value="TreeGrafter"/>
</dbReference>
<keyword evidence="4 6" id="KW-0072">Autophagy</keyword>
<keyword evidence="6" id="KW-0472">Membrane</keyword>
<gene>
    <name evidence="11" type="ORF">AURDEDRAFT_115945</name>
</gene>
<reference evidence="12" key="1">
    <citation type="journal article" date="2012" name="Science">
        <title>The Paleozoic origin of enzymatic lignin decomposition reconstructed from 31 fungal genomes.</title>
        <authorList>
            <person name="Floudas D."/>
            <person name="Binder M."/>
            <person name="Riley R."/>
            <person name="Barry K."/>
            <person name="Blanchette R.A."/>
            <person name="Henrissat B."/>
            <person name="Martinez A.T."/>
            <person name="Otillar R."/>
            <person name="Spatafora J.W."/>
            <person name="Yadav J.S."/>
            <person name="Aerts A."/>
            <person name="Benoit I."/>
            <person name="Boyd A."/>
            <person name="Carlson A."/>
            <person name="Copeland A."/>
            <person name="Coutinho P.M."/>
            <person name="de Vries R.P."/>
            <person name="Ferreira P."/>
            <person name="Findley K."/>
            <person name="Foster B."/>
            <person name="Gaskell J."/>
            <person name="Glotzer D."/>
            <person name="Gorecki P."/>
            <person name="Heitman J."/>
            <person name="Hesse C."/>
            <person name="Hori C."/>
            <person name="Igarashi K."/>
            <person name="Jurgens J.A."/>
            <person name="Kallen N."/>
            <person name="Kersten P."/>
            <person name="Kohler A."/>
            <person name="Kuees U."/>
            <person name="Kumar T.K.A."/>
            <person name="Kuo A."/>
            <person name="LaButti K."/>
            <person name="Larrondo L.F."/>
            <person name="Lindquist E."/>
            <person name="Ling A."/>
            <person name="Lombard V."/>
            <person name="Lucas S."/>
            <person name="Lundell T."/>
            <person name="Martin R."/>
            <person name="McLaughlin D.J."/>
            <person name="Morgenstern I."/>
            <person name="Morin E."/>
            <person name="Murat C."/>
            <person name="Nagy L.G."/>
            <person name="Nolan M."/>
            <person name="Ohm R.A."/>
            <person name="Patyshakuliyeva A."/>
            <person name="Rokas A."/>
            <person name="Ruiz-Duenas F.J."/>
            <person name="Sabat G."/>
            <person name="Salamov A."/>
            <person name="Samejima M."/>
            <person name="Schmutz J."/>
            <person name="Slot J.C."/>
            <person name="St John F."/>
            <person name="Stenlid J."/>
            <person name="Sun H."/>
            <person name="Sun S."/>
            <person name="Syed K."/>
            <person name="Tsang A."/>
            <person name="Wiebenga A."/>
            <person name="Young D."/>
            <person name="Pisabarro A."/>
            <person name="Eastwood D.C."/>
            <person name="Martin F."/>
            <person name="Cullen D."/>
            <person name="Grigoriev I.V."/>
            <person name="Hibbett D.S."/>
        </authorList>
    </citation>
    <scope>NUCLEOTIDE SEQUENCE [LARGE SCALE GENOMIC DNA]</scope>
    <source>
        <strain evidence="12">TFB10046</strain>
    </source>
</reference>
<comment type="similarity">
    <text evidence="1 6">Belongs to the ATG11 family.</text>
</comment>
<evidence type="ECO:0000313" key="11">
    <source>
        <dbReference type="EMBL" id="EJD40137.1"/>
    </source>
</evidence>
<dbReference type="GO" id="GO:1903599">
    <property type="term" value="P:positive regulation of autophagy of mitochondrion"/>
    <property type="evidence" value="ECO:0007669"/>
    <property type="project" value="UniProtKB-UniRule"/>
</dbReference>
<dbReference type="InterPro" id="IPR019460">
    <property type="entry name" value="Atg11_C"/>
</dbReference>
<feature type="domain" description="Autophagy-related protein 11 C-terminal" evidence="10">
    <location>
        <begin position="864"/>
        <end position="976"/>
    </location>
</feature>
<feature type="coiled-coil region" evidence="7">
    <location>
        <begin position="503"/>
        <end position="653"/>
    </location>
</feature>
<dbReference type="InterPro" id="IPR045326">
    <property type="entry name" value="ATG17-like_dom"/>
</dbReference>
<evidence type="ECO:0000256" key="1">
    <source>
        <dbReference type="ARBA" id="ARBA00009729"/>
    </source>
</evidence>
<sequence length="1243" mass="136157">MAARYGSLEAFLQDVTGVNQAAVLAYLSDGRRLRSDNLRELGIPYETSIVVFNKDLLDLDTDAVLDRLSIGPALYPAVEATAPVASRLSGYLNAATAHRDFVASTLSAIQVQHEATRVAAAGLDMNVLAVSDTFDAFAEPADRELRRQRELLDHRNADLDIIRQIRVHPEFLNPQQQHKGERVLGDWVDPAKMRQVGDRAAEAHEDLRSRFERARSTVETVSTIADEIRITLSTAQILEEGEAAYTRASDAFEKLSDLASTFHGADVHPDSLQALAQLDTALRDVVVTIAELKNKNTAACFSLLRKISKAHSDLLELPTLLTGLQTDFRSKVPWNHLQRCHNMLYAYGATLIEIVRRKEFSRLFAQRAQTIAEVMARFSAAERKRRQVYRSEVHGQLPFEARGMDDPVPALELHTTAGDDSGAGYQLERADVMDYMHFVYELEKAYPPESNPVAQARELLAKSLQKMDGLEIGFDRMAERSILSASRIAHSRQSSSYESISANQETLQQLEDLRAARAQQEQLLLETRLTLEADKARLNSELEAARSRVESLESEVGHLNAQYGYEQSARRSVEARRSELANEVERAMSTAAEQTRLVDMLRRELDAAREENATLRADHETTLRNLESARARGEDLAAQIKLARQENDEASARGREKERLLRAQASEADRLLRDHIAEADGDRAVLEQHYHQLQARLESETHLHKEARAEVEVLSADLAGLKEELAHAAHEQRESRHNEESLRSDLKLSNAAVIELQAQVTTLRRTVTEVLEVAVAFRESHLRALQTARTSVSHGKQSQLNNTLGVSTSADLSTADSLVGLPAILSRSSSTQLLPSAAIDLNNPQAALRVLREFDLEAFSEAIAKTGSTIRKWQKQCKEYRERARGKITFRNFAKGDLALFLPTRNSQARPWAAFNVSFPHYFLKPSGHIAEQIQTREWIVARITSINERIVNARDPSTNPYGLGDGIKYYLLEVEDWTTSLSPASSSRRRTTSRRVSVEPEATGLEGPQAGPSSPLANEVSAAVMPSPPGRVYPAPHRRGSASLAGPSSLSKLLAQSPPPITPAQPLAEASSSPTPTPTAPAISTARPHGHMHTPSSPLRPASRSSTASRPSSILYGARPFPGNVTSSSKAAPTTALSEGPASPPTTGSIPNSTREEAPQTASGTTPSPDVSASEGLGSILRARTISRPGPVGTAGSALATLASSWGVSLGRRRKPTEDANGGSSRRSSAVPSVEDIFQGQQ</sequence>
<evidence type="ECO:0000256" key="7">
    <source>
        <dbReference type="SAM" id="Coils"/>
    </source>
</evidence>
<protein>
    <recommendedName>
        <fullName evidence="6">Autophagy-related protein 11</fullName>
    </recommendedName>
</protein>
<dbReference type="GO" id="GO:0005774">
    <property type="term" value="C:vacuolar membrane"/>
    <property type="evidence" value="ECO:0007669"/>
    <property type="project" value="UniProtKB-SubCell"/>
</dbReference>
<dbReference type="OrthoDB" id="447953at2759"/>
<accession>J0LJC2</accession>
<keyword evidence="3 6" id="KW-0653">Protein transport</keyword>
<dbReference type="GO" id="GO:0061709">
    <property type="term" value="P:reticulophagy"/>
    <property type="evidence" value="ECO:0007669"/>
    <property type="project" value="TreeGrafter"/>
</dbReference>
<dbReference type="GO" id="GO:0000045">
    <property type="term" value="P:autophagosome assembly"/>
    <property type="evidence" value="ECO:0007669"/>
    <property type="project" value="UniProtKB-UniRule"/>
</dbReference>
<feature type="region of interest" description="Disordered" evidence="8">
    <location>
        <begin position="982"/>
        <end position="1243"/>
    </location>
</feature>
<dbReference type="PANTHER" id="PTHR13222">
    <property type="entry name" value="RB1-INDUCIBLE COILED-COIL"/>
    <property type="match status" value="1"/>
</dbReference>
<dbReference type="GO" id="GO:0034727">
    <property type="term" value="P:piecemeal microautophagy of the nucleus"/>
    <property type="evidence" value="ECO:0007669"/>
    <property type="project" value="TreeGrafter"/>
</dbReference>
<feature type="coiled-coil region" evidence="7">
    <location>
        <begin position="690"/>
        <end position="731"/>
    </location>
</feature>
<dbReference type="GO" id="GO:0015031">
    <property type="term" value="P:protein transport"/>
    <property type="evidence" value="ECO:0007669"/>
    <property type="project" value="UniProtKB-KW"/>
</dbReference>
<dbReference type="Pfam" id="PF04108">
    <property type="entry name" value="ATG17_like"/>
    <property type="match status" value="1"/>
</dbReference>
<dbReference type="eggNOG" id="ENOG502QVZE">
    <property type="taxonomic scope" value="Eukaryota"/>
</dbReference>
<keyword evidence="6" id="KW-0926">Vacuole</keyword>
<evidence type="ECO:0000256" key="2">
    <source>
        <dbReference type="ARBA" id="ARBA00022448"/>
    </source>
</evidence>
<feature type="compositionally biased region" description="Low complexity" evidence="8">
    <location>
        <begin position="1071"/>
        <end position="1087"/>
    </location>
</feature>
<evidence type="ECO:0000256" key="5">
    <source>
        <dbReference type="ARBA" id="ARBA00023054"/>
    </source>
</evidence>
<dbReference type="Proteomes" id="UP000006514">
    <property type="component" value="Unassembled WGS sequence"/>
</dbReference>
<feature type="compositionally biased region" description="Polar residues" evidence="8">
    <location>
        <begin position="1161"/>
        <end position="1172"/>
    </location>
</feature>
<evidence type="ECO:0000259" key="9">
    <source>
        <dbReference type="Pfam" id="PF04108"/>
    </source>
</evidence>
<dbReference type="EMBL" id="JH687805">
    <property type="protein sequence ID" value="EJD40137.1"/>
    <property type="molecule type" value="Genomic_DNA"/>
</dbReference>
<keyword evidence="2 6" id="KW-0813">Transport</keyword>
<dbReference type="Pfam" id="PF10377">
    <property type="entry name" value="ATG11"/>
    <property type="match status" value="1"/>
</dbReference>
<evidence type="ECO:0000256" key="4">
    <source>
        <dbReference type="ARBA" id="ARBA00023006"/>
    </source>
</evidence>
<dbReference type="KEGG" id="adl:AURDEDRAFT_115945"/>
<dbReference type="InterPro" id="IPR040040">
    <property type="entry name" value="ATG11"/>
</dbReference>
<feature type="compositionally biased region" description="Polar residues" evidence="8">
    <location>
        <begin position="1125"/>
        <end position="1138"/>
    </location>
</feature>
<dbReference type="PANTHER" id="PTHR13222:SF1">
    <property type="entry name" value="RB1-INDUCIBLE COILED-COIL PROTEIN 1"/>
    <property type="match status" value="1"/>
</dbReference>
<dbReference type="InParanoid" id="J0LJC2"/>
<evidence type="ECO:0000259" key="10">
    <source>
        <dbReference type="Pfam" id="PF10377"/>
    </source>
</evidence>
<comment type="function">
    <text evidence="6">Involved in cytoplasm to vacuole transport (Cvt), pexophagy, mitophagy and nucleophagy. Recruits mitochondria for their selective degradation via autophagy (mitophagy) during starvation. Works as scaffold proteins that recruit ATG proteins to the pre-autophagosome (PAS), the site of vesicle/autophagosome formation. Required for the Cvt vesicles completion.</text>
</comment>